<dbReference type="PANTHER" id="PTHR30472">
    <property type="entry name" value="FERRIC ENTEROBACTIN TRANSPORT SYSTEM PERMEASE PROTEIN"/>
    <property type="match status" value="1"/>
</dbReference>
<comment type="similarity">
    <text evidence="2">Belongs to the binding-protein-dependent transport system permease family. FecCD subfamily.</text>
</comment>
<feature type="transmembrane region" description="Helical" evidence="8">
    <location>
        <begin position="271"/>
        <end position="288"/>
    </location>
</feature>
<dbReference type="Gene3D" id="1.10.3470.10">
    <property type="entry name" value="ABC transporter involved in vitamin B12 uptake, BtuC"/>
    <property type="match status" value="1"/>
</dbReference>
<dbReference type="OrthoDB" id="9811721at2"/>
<dbReference type="GO" id="GO:0033214">
    <property type="term" value="P:siderophore-iron import into cell"/>
    <property type="evidence" value="ECO:0007669"/>
    <property type="project" value="TreeGrafter"/>
</dbReference>
<evidence type="ECO:0000313" key="10">
    <source>
        <dbReference type="EMBL" id="SPP25493.1"/>
    </source>
</evidence>
<feature type="transmembrane region" description="Helical" evidence="8">
    <location>
        <begin position="232"/>
        <end position="259"/>
    </location>
</feature>
<evidence type="ECO:0000256" key="6">
    <source>
        <dbReference type="ARBA" id="ARBA00022989"/>
    </source>
</evidence>
<reference evidence="10" key="3">
    <citation type="submission" date="2018-04" db="EMBL/GenBank/DDBJ databases">
        <authorList>
            <person name="Go L.Y."/>
            <person name="Mitchell J.A."/>
        </authorList>
    </citation>
    <scope>NUCLEOTIDE SEQUENCE</scope>
    <source>
        <strain evidence="10">BSAS1 3</strain>
    </source>
</reference>
<evidence type="ECO:0000256" key="4">
    <source>
        <dbReference type="ARBA" id="ARBA00022475"/>
    </source>
</evidence>
<evidence type="ECO:0000256" key="1">
    <source>
        <dbReference type="ARBA" id="ARBA00004651"/>
    </source>
</evidence>
<dbReference type="InterPro" id="IPR000522">
    <property type="entry name" value="ABC_transptr_permease_BtuC"/>
</dbReference>
<reference evidence="12" key="2">
    <citation type="submission" date="2018-04" db="EMBL/GenBank/DDBJ databases">
        <authorList>
            <person name="Illikoud N."/>
        </authorList>
    </citation>
    <scope>NUCLEOTIDE SEQUENCE [LARGE SCALE GENOMIC DNA]</scope>
</reference>
<name>A0A1D2KSE5_BROTH</name>
<dbReference type="Proteomes" id="UP000243591">
    <property type="component" value="Chromosome"/>
</dbReference>
<keyword evidence="11" id="KW-1185">Reference proteome</keyword>
<dbReference type="AlphaFoldDB" id="A0A1D2KSE5"/>
<feature type="transmembrane region" description="Helical" evidence="8">
    <location>
        <begin position="146"/>
        <end position="167"/>
    </location>
</feature>
<evidence type="ECO:0000256" key="8">
    <source>
        <dbReference type="SAM" id="Phobius"/>
    </source>
</evidence>
<dbReference type="PANTHER" id="PTHR30472:SF65">
    <property type="entry name" value="SIDEROPHORE TRANSPORT SYSTEM PERMEASE PROTEIN YFIZ-RELATED"/>
    <property type="match status" value="1"/>
</dbReference>
<keyword evidence="7 8" id="KW-0472">Membrane</keyword>
<feature type="transmembrane region" description="Helical" evidence="8">
    <location>
        <begin position="91"/>
        <end position="109"/>
    </location>
</feature>
<dbReference type="InterPro" id="IPR037294">
    <property type="entry name" value="ABC_BtuC-like"/>
</dbReference>
<dbReference type="SUPFAM" id="SSF81345">
    <property type="entry name" value="ABC transporter involved in vitamin B12 uptake, BtuC"/>
    <property type="match status" value="1"/>
</dbReference>
<accession>A0A1D2KSE5</accession>
<feature type="transmembrane region" description="Helical" evidence="8">
    <location>
        <begin position="189"/>
        <end position="206"/>
    </location>
</feature>
<feature type="transmembrane region" description="Helical" evidence="8">
    <location>
        <begin position="300"/>
        <end position="320"/>
    </location>
</feature>
<sequence length="328" mass="34354">MTAHTHRTLRFLIVGVVVLLLFIGALAFGATNYSLSYLWQGFVDGAHQKVIVALYELRLSRNVAALLVGAALGVSGCIMQAVTRNPLADPGLLGLTAGANAGLSLAIAFVPSLPFLGVMGASFVGATIGALLVLSISSSQSIFKVILAGAAISALLMAIADGIMLLFKTSQSITMWTAGGLIGVTWKEVQLITPIILVTLVISLFLSKKVGLISMSNDVGIGLGLNIKRTKLILFLLTTLLTGAAVSLIGNMAFVGLIVPHMARFLIGTNYRYQLPMAALVGAGILLLADTLSRSINPPFEIPIVAILSILGLPFFLYIVQRGGVVND</sequence>
<comment type="subcellular location">
    <subcellularLocation>
        <location evidence="1">Cell membrane</location>
        <topology evidence="1">Multi-pass membrane protein</topology>
    </subcellularLocation>
</comment>
<keyword evidence="5 8" id="KW-0812">Transmembrane</keyword>
<evidence type="ECO:0000256" key="5">
    <source>
        <dbReference type="ARBA" id="ARBA00022692"/>
    </source>
</evidence>
<gene>
    <name evidence="10" type="ORF">BTBSAS_10009</name>
    <name evidence="9" type="ORF">CNY62_07895</name>
</gene>
<dbReference type="EMBL" id="OUNC01000001">
    <property type="protein sequence ID" value="SPP25493.1"/>
    <property type="molecule type" value="Genomic_DNA"/>
</dbReference>
<proteinExistence type="inferred from homology"/>
<evidence type="ECO:0000256" key="2">
    <source>
        <dbReference type="ARBA" id="ARBA00007935"/>
    </source>
</evidence>
<dbReference type="CDD" id="cd06550">
    <property type="entry name" value="TM_ABC_iron-siderophores_like"/>
    <property type="match status" value="1"/>
</dbReference>
<evidence type="ECO:0000313" key="12">
    <source>
        <dbReference type="Proteomes" id="UP000270190"/>
    </source>
</evidence>
<dbReference type="Pfam" id="PF01032">
    <property type="entry name" value="FecCD"/>
    <property type="match status" value="1"/>
</dbReference>
<evidence type="ECO:0000313" key="11">
    <source>
        <dbReference type="Proteomes" id="UP000243591"/>
    </source>
</evidence>
<keyword evidence="4" id="KW-1003">Cell membrane</keyword>
<evidence type="ECO:0000256" key="3">
    <source>
        <dbReference type="ARBA" id="ARBA00022448"/>
    </source>
</evidence>
<dbReference type="KEGG" id="bths:CNY62_07895"/>
<protein>
    <submittedName>
        <fullName evidence="9">Iron ABC transporter permease</fullName>
    </submittedName>
    <submittedName>
        <fullName evidence="10">Putative ferrichrome import ABC transporter permease</fullName>
    </submittedName>
</protein>
<reference evidence="9 11" key="1">
    <citation type="submission" date="2017-09" db="EMBL/GenBank/DDBJ databases">
        <title>Complete Genome Sequences of Two Strains of the Meat Spoilage Bacterium Brochothrix thermosphacta Isolated from Ground Chicken.</title>
        <authorList>
            <person name="Paoli G.C."/>
            <person name="Wijey C."/>
            <person name="Chen C.-Y."/>
            <person name="Nguyen L."/>
            <person name="Yan X."/>
            <person name="Irwin P.L."/>
        </authorList>
    </citation>
    <scope>NUCLEOTIDE SEQUENCE [LARGE SCALE GENOMIC DNA]</scope>
    <source>
        <strain evidence="9 11">BI</strain>
    </source>
</reference>
<dbReference type="FunFam" id="1.10.3470.10:FF:000001">
    <property type="entry name" value="Vitamin B12 ABC transporter permease BtuC"/>
    <property type="match status" value="1"/>
</dbReference>
<feature type="transmembrane region" description="Helical" evidence="8">
    <location>
        <begin position="59"/>
        <end position="79"/>
    </location>
</feature>
<evidence type="ECO:0000256" key="7">
    <source>
        <dbReference type="ARBA" id="ARBA00023136"/>
    </source>
</evidence>
<dbReference type="GO" id="GO:0022857">
    <property type="term" value="F:transmembrane transporter activity"/>
    <property type="evidence" value="ECO:0007669"/>
    <property type="project" value="InterPro"/>
</dbReference>
<dbReference type="Proteomes" id="UP000270190">
    <property type="component" value="Unassembled WGS sequence"/>
</dbReference>
<dbReference type="EMBL" id="CP023483">
    <property type="protein sequence ID" value="ATF26304.1"/>
    <property type="molecule type" value="Genomic_DNA"/>
</dbReference>
<organism evidence="9 11">
    <name type="scientific">Brochothrix thermosphacta</name>
    <name type="common">Microbacterium thermosphactum</name>
    <dbReference type="NCBI Taxonomy" id="2756"/>
    <lineage>
        <taxon>Bacteria</taxon>
        <taxon>Bacillati</taxon>
        <taxon>Bacillota</taxon>
        <taxon>Bacilli</taxon>
        <taxon>Bacillales</taxon>
        <taxon>Listeriaceae</taxon>
        <taxon>Brochothrix</taxon>
    </lineage>
</organism>
<dbReference type="STRING" id="2756.BFR44_09410"/>
<keyword evidence="3" id="KW-0813">Transport</keyword>
<keyword evidence="6 8" id="KW-1133">Transmembrane helix</keyword>
<evidence type="ECO:0000313" key="9">
    <source>
        <dbReference type="EMBL" id="ATF26304.1"/>
    </source>
</evidence>
<feature type="transmembrane region" description="Helical" evidence="8">
    <location>
        <begin position="115"/>
        <end position="134"/>
    </location>
</feature>
<feature type="transmembrane region" description="Helical" evidence="8">
    <location>
        <begin position="12"/>
        <end position="39"/>
    </location>
</feature>
<dbReference type="GO" id="GO:0005886">
    <property type="term" value="C:plasma membrane"/>
    <property type="evidence" value="ECO:0007669"/>
    <property type="project" value="UniProtKB-SubCell"/>
</dbReference>
<dbReference type="RefSeq" id="WP_069125354.1">
    <property type="nucleotide sequence ID" value="NZ_CBCPHX010000002.1"/>
</dbReference>